<dbReference type="PANTHER" id="PTHR43489:SF3">
    <property type="entry name" value="XYLOSE ISOMERASE DOMAIN PROTEIN TIM BARREL"/>
    <property type="match status" value="1"/>
</dbReference>
<accession>A0ABW5D7I0</accession>
<evidence type="ECO:0000313" key="5">
    <source>
        <dbReference type="Proteomes" id="UP001597375"/>
    </source>
</evidence>
<protein>
    <submittedName>
        <fullName evidence="4">Hydroxypyruvate isomerase family protein</fullName>
    </submittedName>
</protein>
<dbReference type="Proteomes" id="UP001597375">
    <property type="component" value="Unassembled WGS sequence"/>
</dbReference>
<dbReference type="SUPFAM" id="SSF51658">
    <property type="entry name" value="Xylose isomerase-like"/>
    <property type="match status" value="1"/>
</dbReference>
<dbReference type="Gene3D" id="3.20.20.150">
    <property type="entry name" value="Divalent-metal-dependent TIM barrel enzymes"/>
    <property type="match status" value="1"/>
</dbReference>
<dbReference type="PANTHER" id="PTHR43489">
    <property type="entry name" value="ISOMERASE"/>
    <property type="match status" value="1"/>
</dbReference>
<dbReference type="InterPro" id="IPR050417">
    <property type="entry name" value="Sugar_Epim/Isomerase"/>
</dbReference>
<dbReference type="GO" id="GO:0016853">
    <property type="term" value="F:isomerase activity"/>
    <property type="evidence" value="ECO:0007669"/>
    <property type="project" value="UniProtKB-KW"/>
</dbReference>
<dbReference type="EMBL" id="JBHUIT010000006">
    <property type="protein sequence ID" value="MFD2256329.1"/>
    <property type="molecule type" value="Genomic_DNA"/>
</dbReference>
<dbReference type="InterPro" id="IPR026040">
    <property type="entry name" value="HyI-like"/>
</dbReference>
<evidence type="ECO:0000259" key="3">
    <source>
        <dbReference type="Pfam" id="PF01261"/>
    </source>
</evidence>
<keyword evidence="1 2" id="KW-0413">Isomerase</keyword>
<keyword evidence="5" id="KW-1185">Reference proteome</keyword>
<evidence type="ECO:0000313" key="4">
    <source>
        <dbReference type="EMBL" id="MFD2256329.1"/>
    </source>
</evidence>
<dbReference type="InterPro" id="IPR013022">
    <property type="entry name" value="Xyl_isomerase-like_TIM-brl"/>
</dbReference>
<dbReference type="Pfam" id="PF01261">
    <property type="entry name" value="AP_endonuc_2"/>
    <property type="match status" value="1"/>
</dbReference>
<organism evidence="4 5">
    <name type="scientific">Luteolibacter algae</name>
    <dbReference type="NCBI Taxonomy" id="454151"/>
    <lineage>
        <taxon>Bacteria</taxon>
        <taxon>Pseudomonadati</taxon>
        <taxon>Verrucomicrobiota</taxon>
        <taxon>Verrucomicrobiia</taxon>
        <taxon>Verrucomicrobiales</taxon>
        <taxon>Verrucomicrobiaceae</taxon>
        <taxon>Luteolibacter</taxon>
    </lineage>
</organism>
<reference evidence="5" key="1">
    <citation type="journal article" date="2019" name="Int. J. Syst. Evol. Microbiol.">
        <title>The Global Catalogue of Microorganisms (GCM) 10K type strain sequencing project: providing services to taxonomists for standard genome sequencing and annotation.</title>
        <authorList>
            <consortium name="The Broad Institute Genomics Platform"/>
            <consortium name="The Broad Institute Genome Sequencing Center for Infectious Disease"/>
            <person name="Wu L."/>
            <person name="Ma J."/>
        </authorList>
    </citation>
    <scope>NUCLEOTIDE SEQUENCE [LARGE SCALE GENOMIC DNA]</scope>
    <source>
        <strain evidence="5">CGMCC 4.7106</strain>
    </source>
</reference>
<comment type="caution">
    <text evidence="4">The sequence shown here is derived from an EMBL/GenBank/DDBJ whole genome shotgun (WGS) entry which is preliminary data.</text>
</comment>
<sequence length="295" mass="32561">MEKTAKYAAITATAASLGARLSAAEEAADKAGVKGSINHSVCKWCYKNVTLEELCIAAKDIGLQSIELLAPSDFALLNKYDLTCAMVSFPTGTTKDGEKVGRIEKAFNRLEHHDTLQEIYEKELKACAEVGAKQLICFSGNREGMDDEQGLENCAIGLKRILPLAEKLGITLSMELLNSKVNHPDYMCDNTKWGVALADKIGSPNFKYLYDIYHMQIMEGDVISTIREKNEYFSHYHTGGVPGRHEIDESQELYYPAIMRAIVETGYTGFVGQEFIPARQDALGSLKQGVEICTV</sequence>
<feature type="domain" description="Xylose isomerase-like TIM barrel" evidence="3">
    <location>
        <begin position="76"/>
        <end position="276"/>
    </location>
</feature>
<proteinExistence type="inferred from homology"/>
<gene>
    <name evidence="4" type="ORF">ACFSSA_06560</name>
</gene>
<evidence type="ECO:0000256" key="1">
    <source>
        <dbReference type="ARBA" id="ARBA00023235"/>
    </source>
</evidence>
<dbReference type="PIRSF" id="PIRSF006241">
    <property type="entry name" value="HyI"/>
    <property type="match status" value="1"/>
</dbReference>
<dbReference type="RefSeq" id="WP_386819471.1">
    <property type="nucleotide sequence ID" value="NZ_JBHUIT010000006.1"/>
</dbReference>
<comment type="similarity">
    <text evidence="2">Belongs to the hyi family.</text>
</comment>
<evidence type="ECO:0000256" key="2">
    <source>
        <dbReference type="PIRNR" id="PIRNR006241"/>
    </source>
</evidence>
<dbReference type="InterPro" id="IPR036237">
    <property type="entry name" value="Xyl_isomerase-like_sf"/>
</dbReference>
<name>A0ABW5D7I0_9BACT</name>